<keyword evidence="2" id="KW-1185">Reference proteome</keyword>
<dbReference type="OrthoDB" id="1494266at2"/>
<protein>
    <submittedName>
        <fullName evidence="1">Uncharacterized protein</fullName>
    </submittedName>
</protein>
<dbReference type="RefSeq" id="WP_146616156.1">
    <property type="nucleotide sequence ID" value="NZ_QLMA01000003.1"/>
</dbReference>
<dbReference type="Proteomes" id="UP000249819">
    <property type="component" value="Unassembled WGS sequence"/>
</dbReference>
<organism evidence="1 2">
    <name type="scientific">Chitinophaga dinghuensis</name>
    <dbReference type="NCBI Taxonomy" id="1539050"/>
    <lineage>
        <taxon>Bacteria</taxon>
        <taxon>Pseudomonadati</taxon>
        <taxon>Bacteroidota</taxon>
        <taxon>Chitinophagia</taxon>
        <taxon>Chitinophagales</taxon>
        <taxon>Chitinophagaceae</taxon>
        <taxon>Chitinophaga</taxon>
    </lineage>
</organism>
<name>A0A327W4B4_9BACT</name>
<reference evidence="1 2" key="1">
    <citation type="submission" date="2018-06" db="EMBL/GenBank/DDBJ databases">
        <title>Genomic Encyclopedia of Archaeal and Bacterial Type Strains, Phase II (KMG-II): from individual species to whole genera.</title>
        <authorList>
            <person name="Goeker M."/>
        </authorList>
    </citation>
    <scope>NUCLEOTIDE SEQUENCE [LARGE SCALE GENOMIC DNA]</scope>
    <source>
        <strain evidence="1 2">DSM 29821</strain>
    </source>
</reference>
<dbReference type="EMBL" id="QLMA01000003">
    <property type="protein sequence ID" value="RAJ83210.1"/>
    <property type="molecule type" value="Genomic_DNA"/>
</dbReference>
<dbReference type="AlphaFoldDB" id="A0A327W4B4"/>
<sequence length="172" mass="19678">MKKLLTIMLLTISGLKLSGMSSKGDSIYYGNRSIWYVFYEEGRTPLTVEIGGIKYGYHDQMQPVNENGIIARSDVGTLYRKDGSVYYQNTAIKIDVKLSKRSISDKLNAQRNKIYTIMALSQIRGLEGQYKAEGFNMGGTNDDFLYYKENVHLPSGYQPGYLKRFYEFISKK</sequence>
<evidence type="ECO:0000313" key="1">
    <source>
        <dbReference type="EMBL" id="RAJ83210.1"/>
    </source>
</evidence>
<evidence type="ECO:0000313" key="2">
    <source>
        <dbReference type="Proteomes" id="UP000249819"/>
    </source>
</evidence>
<accession>A0A327W4B4</accession>
<proteinExistence type="predicted"/>
<comment type="caution">
    <text evidence="1">The sequence shown here is derived from an EMBL/GenBank/DDBJ whole genome shotgun (WGS) entry which is preliminary data.</text>
</comment>
<gene>
    <name evidence="1" type="ORF">CLV59_103170</name>
</gene>